<name>A0A5C5BCZ4_9MICO</name>
<reference evidence="2 3" key="1">
    <citation type="submission" date="2019-06" db="EMBL/GenBank/DDBJ databases">
        <title>Draft genome sequence of Miniimonas arenae KCTC 19750T isolated from sea sand.</title>
        <authorList>
            <person name="Park S.-J."/>
        </authorList>
    </citation>
    <scope>NUCLEOTIDE SEQUENCE [LARGE SCALE GENOMIC DNA]</scope>
    <source>
        <strain evidence="2 3">KCTC 19750</strain>
    </source>
</reference>
<dbReference type="AlphaFoldDB" id="A0A5C5BCZ4"/>
<keyword evidence="1" id="KW-0472">Membrane</keyword>
<dbReference type="InterPro" id="IPR008407">
    <property type="entry name" value="Brnchd-chn_aa_trnsp_AzlD"/>
</dbReference>
<keyword evidence="1" id="KW-0812">Transmembrane</keyword>
<sequence>MSAVVAAGLLLALGTYATRRLGVELGGRVLGRAAQVEQLLEQGVVALLIAVTASAAVYDGAAPDGWARPVGVGLALGAAAVRAPLVVSVLLGAGATALLRLLGL</sequence>
<proteinExistence type="predicted"/>
<accession>A0A5C5BCZ4</accession>
<keyword evidence="3" id="KW-1185">Reference proteome</keyword>
<dbReference type="Proteomes" id="UP000313849">
    <property type="component" value="Unassembled WGS sequence"/>
</dbReference>
<feature type="transmembrane region" description="Helical" evidence="1">
    <location>
        <begin position="73"/>
        <end position="99"/>
    </location>
</feature>
<evidence type="ECO:0000256" key="1">
    <source>
        <dbReference type="SAM" id="Phobius"/>
    </source>
</evidence>
<gene>
    <name evidence="2" type="ORF">FH969_07930</name>
</gene>
<comment type="caution">
    <text evidence="2">The sequence shown here is derived from an EMBL/GenBank/DDBJ whole genome shotgun (WGS) entry which is preliminary data.</text>
</comment>
<organism evidence="2 3">
    <name type="scientific">Miniimonas arenae</name>
    <dbReference type="NCBI Taxonomy" id="676201"/>
    <lineage>
        <taxon>Bacteria</taxon>
        <taxon>Bacillati</taxon>
        <taxon>Actinomycetota</taxon>
        <taxon>Actinomycetes</taxon>
        <taxon>Micrococcales</taxon>
        <taxon>Beutenbergiaceae</taxon>
        <taxon>Miniimonas</taxon>
    </lineage>
</organism>
<keyword evidence="1" id="KW-1133">Transmembrane helix</keyword>
<dbReference type="EMBL" id="VENP01000024">
    <property type="protein sequence ID" value="TNU74132.1"/>
    <property type="molecule type" value="Genomic_DNA"/>
</dbReference>
<dbReference type="RefSeq" id="WP_108718523.1">
    <property type="nucleotide sequence ID" value="NZ_VENP01000024.1"/>
</dbReference>
<feature type="transmembrane region" description="Helical" evidence="1">
    <location>
        <begin position="43"/>
        <end position="61"/>
    </location>
</feature>
<evidence type="ECO:0000313" key="2">
    <source>
        <dbReference type="EMBL" id="TNU74132.1"/>
    </source>
</evidence>
<dbReference type="Pfam" id="PF05437">
    <property type="entry name" value="AzlD"/>
    <property type="match status" value="1"/>
</dbReference>
<protein>
    <submittedName>
        <fullName evidence="2">AzlD domain-containing protein</fullName>
    </submittedName>
</protein>
<evidence type="ECO:0000313" key="3">
    <source>
        <dbReference type="Proteomes" id="UP000313849"/>
    </source>
</evidence>